<dbReference type="EMBL" id="JATN01000322">
    <property type="protein sequence ID" value="EUC55103.1"/>
    <property type="molecule type" value="Genomic_DNA"/>
</dbReference>
<name>X8IYD0_9AGAM</name>
<evidence type="ECO:0000256" key="4">
    <source>
        <dbReference type="PROSITE-ProRule" id="PRU00134"/>
    </source>
</evidence>
<keyword evidence="5" id="KW-1133">Transmembrane helix</keyword>
<evidence type="ECO:0000313" key="8">
    <source>
        <dbReference type="Proteomes" id="UP000030108"/>
    </source>
</evidence>
<evidence type="ECO:0000256" key="2">
    <source>
        <dbReference type="ARBA" id="ARBA00022771"/>
    </source>
</evidence>
<accession>X8IYD0</accession>
<dbReference type="GO" id="GO:0008270">
    <property type="term" value="F:zinc ion binding"/>
    <property type="evidence" value="ECO:0007669"/>
    <property type="project" value="UniProtKB-KW"/>
</dbReference>
<keyword evidence="5" id="KW-0812">Transmembrane</keyword>
<evidence type="ECO:0000256" key="5">
    <source>
        <dbReference type="SAM" id="Phobius"/>
    </source>
</evidence>
<organism evidence="7 8">
    <name type="scientific">Rhizoctonia solani AG-3 Rhs1AP</name>
    <dbReference type="NCBI Taxonomy" id="1086054"/>
    <lineage>
        <taxon>Eukaryota</taxon>
        <taxon>Fungi</taxon>
        <taxon>Dikarya</taxon>
        <taxon>Basidiomycota</taxon>
        <taxon>Agaricomycotina</taxon>
        <taxon>Agaricomycetes</taxon>
        <taxon>Cantharellales</taxon>
        <taxon>Ceratobasidiaceae</taxon>
        <taxon>Rhizoctonia</taxon>
    </lineage>
</organism>
<sequence>MEPPDRRDHIATYGEDLSTYPAIFLRQFPQDDPWTRADTKRLLEWMEHTPASTLPVVDLLERNLRYSQITQFIGRIPGPINEPLGYYTELLRRYAAKHKIFDRYFGFLCVYMITRILQYGTISYYYHVHPRPPDMLDFDPTVRDDESIYLTWDVTHALMERCDDPKWEEVVAFNESSHDDRILLAKLDGFSLEDAEALLNWIWDDRKAFTVLCSQIRMEGWSVLFYVIWAYIRESGRAELYCKKLRHLTMRYSLGASRRDDLLASGILLSIQKKFPVKRHEREIPPVDSEDAQRLLDLCRDNLSPEKGATTSAFDLMFYTTLSIGRDQLFWYLDTIVLHTWEVLQLSSRTGIAEARCAFFHGRVVLSSFWVIFQDYDYASSEKLLMALNTGIQVMNQPRFLEFLARICSLLVMSSKGRFILEEHDAEWCLLYTMGLMEGFGEAADDYEFTKVPEMERIWNELNRFIDIRSKMMAEAGPLRNRIVVCQRMWEVIGATYEFSPRSIEKYLCMNARCPDPDPEGRTRLMCGRCCWVYYCSSRCQIIHWNNNTPHAHRQQCISYEFQ</sequence>
<dbReference type="AlphaFoldDB" id="X8IYD0"/>
<keyword evidence="2 4" id="KW-0863">Zinc-finger</keyword>
<dbReference type="PROSITE" id="PS50865">
    <property type="entry name" value="ZF_MYND_2"/>
    <property type="match status" value="1"/>
</dbReference>
<feature type="transmembrane region" description="Helical" evidence="5">
    <location>
        <begin position="104"/>
        <end position="126"/>
    </location>
</feature>
<dbReference type="Proteomes" id="UP000030108">
    <property type="component" value="Unassembled WGS sequence"/>
</dbReference>
<dbReference type="SUPFAM" id="SSF144232">
    <property type="entry name" value="HIT/MYND zinc finger-like"/>
    <property type="match status" value="1"/>
</dbReference>
<reference evidence="8" key="1">
    <citation type="journal article" date="2014" name="Genome Announc.">
        <title>Draft genome sequence of the plant-pathogenic soil fungus Rhizoctonia solani anastomosis group 3 strain Rhs1AP.</title>
        <authorList>
            <person name="Cubeta M.A."/>
            <person name="Thomas E."/>
            <person name="Dean R.A."/>
            <person name="Jabaji S."/>
            <person name="Neate S.M."/>
            <person name="Tavantzis S."/>
            <person name="Toda T."/>
            <person name="Vilgalys R."/>
            <person name="Bharathan N."/>
            <person name="Fedorova-Abrams N."/>
            <person name="Pakala S.B."/>
            <person name="Pakala S.M."/>
            <person name="Zafar N."/>
            <person name="Joardar V."/>
            <person name="Losada L."/>
            <person name="Nierman W.C."/>
        </authorList>
    </citation>
    <scope>NUCLEOTIDE SEQUENCE [LARGE SCALE GENOMIC DNA]</scope>
    <source>
        <strain evidence="8">AG-3</strain>
    </source>
</reference>
<gene>
    <name evidence="7" type="ORF">RSOL_091230</name>
</gene>
<keyword evidence="5" id="KW-0472">Membrane</keyword>
<keyword evidence="1" id="KW-0479">Metal-binding</keyword>
<protein>
    <submittedName>
        <fullName evidence="7">MYND finger protein</fullName>
    </submittedName>
</protein>
<dbReference type="OrthoDB" id="3195797at2759"/>
<evidence type="ECO:0000256" key="3">
    <source>
        <dbReference type="ARBA" id="ARBA00022833"/>
    </source>
</evidence>
<dbReference type="InterPro" id="IPR002893">
    <property type="entry name" value="Znf_MYND"/>
</dbReference>
<keyword evidence="3" id="KW-0862">Zinc</keyword>
<comment type="caution">
    <text evidence="7">The sequence shown here is derived from an EMBL/GenBank/DDBJ whole genome shotgun (WGS) entry which is preliminary data.</text>
</comment>
<evidence type="ECO:0000313" key="7">
    <source>
        <dbReference type="EMBL" id="EUC55103.1"/>
    </source>
</evidence>
<evidence type="ECO:0000259" key="6">
    <source>
        <dbReference type="PROSITE" id="PS50865"/>
    </source>
</evidence>
<feature type="domain" description="MYND-type" evidence="6">
    <location>
        <begin position="511"/>
        <end position="557"/>
    </location>
</feature>
<proteinExistence type="predicted"/>
<evidence type="ECO:0000256" key="1">
    <source>
        <dbReference type="ARBA" id="ARBA00022723"/>
    </source>
</evidence>